<evidence type="ECO:0000256" key="6">
    <source>
        <dbReference type="ARBA" id="ARBA00022630"/>
    </source>
</evidence>
<comment type="cofactor">
    <cofactor evidence="16 17 19">
        <name>FAD</name>
        <dbReference type="ChEBI" id="CHEBI:57692"/>
    </cofactor>
    <text evidence="16 17 19">Binds 1 FAD per subunit.</text>
</comment>
<proteinExistence type="inferred from homology"/>
<dbReference type="FunFam" id="3.30.390.30:FF:000001">
    <property type="entry name" value="Dihydrolipoyl dehydrogenase"/>
    <property type="match status" value="1"/>
</dbReference>
<dbReference type="STRING" id="419597.SAMN04487957_10382"/>
<keyword evidence="17" id="KW-0520">NAD</keyword>
<dbReference type="CDD" id="cd00371">
    <property type="entry name" value="HMA"/>
    <property type="match status" value="1"/>
</dbReference>
<keyword evidence="13" id="KW-0676">Redox-active center</keyword>
<dbReference type="EMBL" id="FNIV01000003">
    <property type="protein sequence ID" value="SDO02260.1"/>
    <property type="molecule type" value="Genomic_DNA"/>
</dbReference>
<dbReference type="GO" id="GO:0016668">
    <property type="term" value="F:oxidoreductase activity, acting on a sulfur group of donors, NAD(P) as acceptor"/>
    <property type="evidence" value="ECO:0007669"/>
    <property type="project" value="UniProtKB-UniRule"/>
</dbReference>
<dbReference type="InterPro" id="IPR036188">
    <property type="entry name" value="FAD/NAD-bd_sf"/>
</dbReference>
<name>A0A1H0G5X5_9GAMM</name>
<evidence type="ECO:0000256" key="16">
    <source>
        <dbReference type="PIRNR" id="PIRNR000350"/>
    </source>
</evidence>
<comment type="catalytic activity">
    <reaction evidence="15 16 19">
        <text>Hg + NADP(+) + H(+) = Hg(2+) + NADPH</text>
        <dbReference type="Rhea" id="RHEA:23856"/>
        <dbReference type="ChEBI" id="CHEBI:15378"/>
        <dbReference type="ChEBI" id="CHEBI:16170"/>
        <dbReference type="ChEBI" id="CHEBI:16793"/>
        <dbReference type="ChEBI" id="CHEBI:57783"/>
        <dbReference type="ChEBI" id="CHEBI:58349"/>
        <dbReference type="EC" id="1.16.1.1"/>
    </reaction>
</comment>
<evidence type="ECO:0000256" key="15">
    <source>
        <dbReference type="ARBA" id="ARBA00048984"/>
    </source>
</evidence>
<dbReference type="InterPro" id="IPR036163">
    <property type="entry name" value="HMA_dom_sf"/>
</dbReference>
<dbReference type="NCBIfam" id="NF010311">
    <property type="entry name" value="PRK13748.1"/>
    <property type="match status" value="1"/>
</dbReference>
<evidence type="ECO:0000256" key="5">
    <source>
        <dbReference type="ARBA" id="ARBA00022466"/>
    </source>
</evidence>
<dbReference type="PANTHER" id="PTHR43014">
    <property type="entry name" value="MERCURIC REDUCTASE"/>
    <property type="match status" value="1"/>
</dbReference>
<keyword evidence="12" id="KW-1015">Disulfide bond</keyword>
<dbReference type="EC" id="1.16.1.1" evidence="3 16"/>
<dbReference type="GO" id="GO:0050661">
    <property type="term" value="F:NADP binding"/>
    <property type="evidence" value="ECO:0007669"/>
    <property type="project" value="InterPro"/>
</dbReference>
<evidence type="ECO:0000256" key="4">
    <source>
        <dbReference type="ARBA" id="ARBA00014791"/>
    </source>
</evidence>
<dbReference type="Pfam" id="PF07992">
    <property type="entry name" value="Pyr_redox_2"/>
    <property type="match status" value="1"/>
</dbReference>
<dbReference type="SUPFAM" id="SSF55424">
    <property type="entry name" value="FAD/NAD-linked reductases, dimerisation (C-terminal) domain"/>
    <property type="match status" value="1"/>
</dbReference>
<keyword evidence="11 16" id="KW-0560">Oxidoreductase</keyword>
<dbReference type="GO" id="GO:0016152">
    <property type="term" value="F:mercury (II) reductase (NADP+) activity"/>
    <property type="evidence" value="ECO:0007669"/>
    <property type="project" value="UniProtKB-UniRule"/>
</dbReference>
<keyword evidence="7 16" id="KW-0479">Metal-binding</keyword>
<gene>
    <name evidence="19" type="primary">merA</name>
    <name evidence="21" type="ORF">SAMN04487957_10382</name>
</gene>
<keyword evidence="5 16" id="KW-0475">Mercuric resistance</keyword>
<dbReference type="Gene3D" id="3.30.70.100">
    <property type="match status" value="1"/>
</dbReference>
<evidence type="ECO:0000256" key="3">
    <source>
        <dbReference type="ARBA" id="ARBA00012661"/>
    </source>
</evidence>
<dbReference type="GO" id="GO:0050660">
    <property type="term" value="F:flavin adenine dinucleotide binding"/>
    <property type="evidence" value="ECO:0007669"/>
    <property type="project" value="UniProtKB-UniRule"/>
</dbReference>
<dbReference type="SUPFAM" id="SSF55008">
    <property type="entry name" value="HMA, heavy metal-associated domain"/>
    <property type="match status" value="1"/>
</dbReference>
<feature type="disulfide bond" description="Redox-active" evidence="18">
    <location>
        <begin position="125"/>
        <end position="130"/>
    </location>
</feature>
<evidence type="ECO:0000256" key="17">
    <source>
        <dbReference type="PIRSR" id="PIRSR000350-3"/>
    </source>
</evidence>
<comment type="function">
    <text evidence="16">Resistance to Hg(2+) in bacteria appears to be governed by a specialized system which includes mercuric reductase. MerA protein is responsible for volatilizing mercury as Hg(0).</text>
</comment>
<keyword evidence="8 16" id="KW-0274">FAD</keyword>
<evidence type="ECO:0000256" key="18">
    <source>
        <dbReference type="PIRSR" id="PIRSR000350-4"/>
    </source>
</evidence>
<feature type="binding site" evidence="17">
    <location>
        <position position="391"/>
    </location>
    <ligand>
        <name>FAD</name>
        <dbReference type="ChEBI" id="CHEBI:57692"/>
    </ligand>
</feature>
<reference evidence="22" key="1">
    <citation type="submission" date="2016-10" db="EMBL/GenBank/DDBJ databases">
        <authorList>
            <person name="Varghese N."/>
            <person name="Submissions S."/>
        </authorList>
    </citation>
    <scope>NUCLEOTIDE SEQUENCE [LARGE SCALE GENOMIC DNA]</scope>
    <source>
        <strain evidence="22">CGMCC 1.6444</strain>
    </source>
</reference>
<dbReference type="RefSeq" id="WP_008957401.1">
    <property type="nucleotide sequence ID" value="NZ_FNIV01000003.1"/>
</dbReference>
<dbReference type="InterPro" id="IPR016156">
    <property type="entry name" value="FAD/NAD-linked_Rdtase_dimer_sf"/>
</dbReference>
<keyword evidence="6 16" id="KW-0285">Flavoprotein</keyword>
<sequence>MIELNVSGMTCDRCADHVREALEKLPGVQSVEVSYPQRTASVAVDPGTPASALTFAVTRLGYQARLANSGPTSPAGASVSKGRDEDAPHIAVIGSGGAAMAAALKAAERGARITLIERGTVGGTCVNTGCVPSKIMIRAAHIAHLRTESPFDAGLSAQAPVVDRAKLLEQQQRRVEELRDAKYEGILRDHPAITVLHGEARFIDAHSLMVKLNEGGEQVVHFDRAFIGTGARPAVPPIPGLADTPYLTSTSALALDTLPERLIVIGASVVALELAQAFARLGSRVTVLARSRLLSQEDPAVGDAVEAAFRREGIEVLKQTQASRVDYTDNEFIVDTNAGTLRADQLLVATGRTPNTEALNLASLGVETAHGAILVDEHLHTTVPGLYAAGDCTDQPEFVYVAAAGGSRAAVNMTGGEATLDLSAMPAVIFTDPQVATVGLTEAEAIEQGFSVDTRELDLENVPRALVNFDTGGFIKLVAERDSGRLLGVQAVAGEAGELIQTAVMALRARMTVHDIANELFPYLTMVEGLKLCAQTFTKDVTQLSCCAG</sequence>
<keyword evidence="17" id="KW-0547">Nucleotide-binding</keyword>
<dbReference type="InterPro" id="IPR001100">
    <property type="entry name" value="Pyr_nuc-diS_OxRdtase"/>
</dbReference>
<dbReference type="Gene3D" id="3.30.390.30">
    <property type="match status" value="1"/>
</dbReference>
<evidence type="ECO:0000256" key="12">
    <source>
        <dbReference type="ARBA" id="ARBA00023157"/>
    </source>
</evidence>
<comment type="similarity">
    <text evidence="1 16 19">Belongs to the class-I pyridine nucleotide-disulfide oxidoreductase family.</text>
</comment>
<dbReference type="InterPro" id="IPR004099">
    <property type="entry name" value="Pyr_nucl-diS_OxRdtase_dimer"/>
</dbReference>
<keyword evidence="22" id="KW-1185">Reference proteome</keyword>
<dbReference type="InterPro" id="IPR012999">
    <property type="entry name" value="Pyr_OxRdtase_I_AS"/>
</dbReference>
<evidence type="ECO:0000256" key="8">
    <source>
        <dbReference type="ARBA" id="ARBA00022827"/>
    </source>
</evidence>
<dbReference type="NCBIfam" id="TIGR02053">
    <property type="entry name" value="MerA"/>
    <property type="match status" value="1"/>
</dbReference>
<dbReference type="PIRSF" id="PIRSF000350">
    <property type="entry name" value="Mercury_reductase_MerA"/>
    <property type="match status" value="1"/>
</dbReference>
<feature type="domain" description="HMA" evidence="20">
    <location>
        <begin position="1"/>
        <end position="65"/>
    </location>
</feature>
<evidence type="ECO:0000259" key="20">
    <source>
        <dbReference type="PROSITE" id="PS50846"/>
    </source>
</evidence>
<comment type="subunit">
    <text evidence="2 16 19">Homodimer.</text>
</comment>
<dbReference type="Gene3D" id="3.50.50.60">
    <property type="entry name" value="FAD/NAD(P)-binding domain"/>
    <property type="match status" value="2"/>
</dbReference>
<feature type="binding site" evidence="17">
    <location>
        <begin position="266"/>
        <end position="273"/>
    </location>
    <ligand>
        <name>NAD(+)</name>
        <dbReference type="ChEBI" id="CHEBI:57540"/>
    </ligand>
</feature>
<dbReference type="InterPro" id="IPR006121">
    <property type="entry name" value="HMA_dom"/>
</dbReference>
<evidence type="ECO:0000256" key="10">
    <source>
        <dbReference type="ARBA" id="ARBA00022914"/>
    </source>
</evidence>
<keyword evidence="9 16" id="KW-0521">NADP</keyword>
<evidence type="ECO:0000256" key="19">
    <source>
        <dbReference type="RuleBase" id="RU361223"/>
    </source>
</evidence>
<evidence type="ECO:0000256" key="1">
    <source>
        <dbReference type="ARBA" id="ARBA00007532"/>
    </source>
</evidence>
<dbReference type="Pfam" id="PF02852">
    <property type="entry name" value="Pyr_redox_dim"/>
    <property type="match status" value="1"/>
</dbReference>
<evidence type="ECO:0000256" key="2">
    <source>
        <dbReference type="ARBA" id="ARBA00011738"/>
    </source>
</evidence>
<evidence type="ECO:0000256" key="14">
    <source>
        <dbReference type="ARBA" id="ARBA00031725"/>
    </source>
</evidence>
<evidence type="ECO:0000256" key="11">
    <source>
        <dbReference type="ARBA" id="ARBA00023002"/>
    </source>
</evidence>
<dbReference type="OrthoDB" id="9800167at2"/>
<dbReference type="GO" id="GO:0003955">
    <property type="term" value="F:NAD(P)H dehydrogenase (quinone) activity"/>
    <property type="evidence" value="ECO:0007669"/>
    <property type="project" value="TreeGrafter"/>
</dbReference>
<keyword evidence="10 16" id="KW-0476">Mercury</keyword>
<protein>
    <recommendedName>
        <fullName evidence="4 16">Mercuric reductase</fullName>
        <ecNumber evidence="3 16">1.16.1.1</ecNumber>
    </recommendedName>
    <alternativeName>
        <fullName evidence="14 16">Hg(II) reductase</fullName>
    </alternativeName>
</protein>
<dbReference type="PANTHER" id="PTHR43014:SF2">
    <property type="entry name" value="MERCURIC REDUCTASE"/>
    <property type="match status" value="1"/>
</dbReference>
<dbReference type="PROSITE" id="PS50846">
    <property type="entry name" value="HMA_2"/>
    <property type="match status" value="1"/>
</dbReference>
<dbReference type="Pfam" id="PF00403">
    <property type="entry name" value="HMA"/>
    <property type="match status" value="1"/>
</dbReference>
<evidence type="ECO:0000256" key="9">
    <source>
        <dbReference type="ARBA" id="ARBA00022857"/>
    </source>
</evidence>
<organism evidence="21 22">
    <name type="scientific">Halomonas shengliensis</name>
    <dbReference type="NCBI Taxonomy" id="419597"/>
    <lineage>
        <taxon>Bacteria</taxon>
        <taxon>Pseudomonadati</taxon>
        <taxon>Pseudomonadota</taxon>
        <taxon>Gammaproteobacteria</taxon>
        <taxon>Oceanospirillales</taxon>
        <taxon>Halomonadaceae</taxon>
        <taxon>Halomonas</taxon>
    </lineage>
</organism>
<evidence type="ECO:0000313" key="21">
    <source>
        <dbReference type="EMBL" id="SDO02260.1"/>
    </source>
</evidence>
<feature type="binding site" evidence="17">
    <location>
        <position position="351"/>
    </location>
    <ligand>
        <name>NAD(+)</name>
        <dbReference type="ChEBI" id="CHEBI:57540"/>
    </ligand>
</feature>
<dbReference type="GO" id="GO:0045340">
    <property type="term" value="F:mercury ion binding"/>
    <property type="evidence" value="ECO:0007669"/>
    <property type="project" value="InterPro"/>
</dbReference>
<evidence type="ECO:0000313" key="22">
    <source>
        <dbReference type="Proteomes" id="UP000199075"/>
    </source>
</evidence>
<dbReference type="InterPro" id="IPR023753">
    <property type="entry name" value="FAD/NAD-binding_dom"/>
</dbReference>
<evidence type="ECO:0000256" key="7">
    <source>
        <dbReference type="ARBA" id="ARBA00022723"/>
    </source>
</evidence>
<dbReference type="SUPFAM" id="SSF51905">
    <property type="entry name" value="FAD/NAD(P)-binding domain"/>
    <property type="match status" value="1"/>
</dbReference>
<dbReference type="PROSITE" id="PS00076">
    <property type="entry name" value="PYRIDINE_REDOX_1"/>
    <property type="match status" value="1"/>
</dbReference>
<dbReference type="GO" id="GO:0050787">
    <property type="term" value="P:detoxification of mercury ion"/>
    <property type="evidence" value="ECO:0007669"/>
    <property type="project" value="InterPro"/>
</dbReference>
<feature type="binding site" evidence="17">
    <location>
        <position position="134"/>
    </location>
    <ligand>
        <name>FAD</name>
        <dbReference type="ChEBI" id="CHEBI:57692"/>
    </ligand>
</feature>
<accession>A0A1H0G5X5</accession>
<evidence type="ECO:0000256" key="13">
    <source>
        <dbReference type="ARBA" id="ARBA00023284"/>
    </source>
</evidence>
<dbReference type="InterPro" id="IPR021179">
    <property type="entry name" value="Mercury_reductase_MerA"/>
</dbReference>
<dbReference type="PRINTS" id="PR00945">
    <property type="entry name" value="HGRDTASE"/>
</dbReference>
<dbReference type="Proteomes" id="UP000199075">
    <property type="component" value="Unassembled WGS sequence"/>
</dbReference>
<dbReference type="AlphaFoldDB" id="A0A1H0G5X5"/>